<dbReference type="EMBL" id="CP050253">
    <property type="protein sequence ID" value="QIQ20796.1"/>
    <property type="molecule type" value="Genomic_DNA"/>
</dbReference>
<organism evidence="1 2">
    <name type="scientific">Zophobihabitans entericus</name>
    <dbReference type="NCBI Taxonomy" id="1635327"/>
    <lineage>
        <taxon>Bacteria</taxon>
        <taxon>Pseudomonadati</taxon>
        <taxon>Pseudomonadota</taxon>
        <taxon>Gammaproteobacteria</taxon>
        <taxon>Orbales</taxon>
        <taxon>Orbaceae</taxon>
        <taxon>Zophobihabitans</taxon>
    </lineage>
</organism>
<gene>
    <name evidence="1" type="ORF">IPMB12_03305</name>
</gene>
<evidence type="ECO:0000313" key="2">
    <source>
        <dbReference type="Proteomes" id="UP000501168"/>
    </source>
</evidence>
<dbReference type="GO" id="GO:0004061">
    <property type="term" value="F:arylformamidase activity"/>
    <property type="evidence" value="ECO:0007669"/>
    <property type="project" value="InterPro"/>
</dbReference>
<dbReference type="KEGG" id="orb:IPMB12_03305"/>
<dbReference type="Gene3D" id="3.50.30.50">
    <property type="entry name" value="Putative cyclase"/>
    <property type="match status" value="1"/>
</dbReference>
<dbReference type="AlphaFoldDB" id="A0A6G9I9A4"/>
<dbReference type="GO" id="GO:0019441">
    <property type="term" value="P:L-tryptophan catabolic process to kynurenine"/>
    <property type="evidence" value="ECO:0007669"/>
    <property type="project" value="InterPro"/>
</dbReference>
<dbReference type="RefSeq" id="WP_166914936.1">
    <property type="nucleotide sequence ID" value="NZ_CP050253.1"/>
</dbReference>
<dbReference type="InterPro" id="IPR037175">
    <property type="entry name" value="KFase_sf"/>
</dbReference>
<evidence type="ECO:0000313" key="1">
    <source>
        <dbReference type="EMBL" id="QIQ20796.1"/>
    </source>
</evidence>
<keyword evidence="2" id="KW-1185">Reference proteome</keyword>
<dbReference type="Proteomes" id="UP000501168">
    <property type="component" value="Chromosome"/>
</dbReference>
<reference evidence="1 2" key="1">
    <citation type="submission" date="2020-03" db="EMBL/GenBank/DDBJ databases">
        <title>Complete genome sequence of Orbus sp. IPMB12 (BCRC 80908).</title>
        <authorList>
            <person name="Lo W.-S."/>
            <person name="Chang T.-H."/>
            <person name="Kuo C.-H."/>
        </authorList>
    </citation>
    <scope>NUCLEOTIDE SEQUENCE [LARGE SCALE GENOMIC DNA]</scope>
    <source>
        <strain evidence="1 2">IPMB12</strain>
    </source>
</reference>
<dbReference type="InParanoid" id="A0A6G9I9A4"/>
<proteinExistence type="predicted"/>
<sequence length="56" mass="6079">MPLSQLVGRGLVIDISHLPENGLATQALIQEWEVNNTAIQPNDIAFSIPDKKSTGH</sequence>
<accession>A0A6G9I9A4</accession>
<protein>
    <submittedName>
        <fullName evidence="1">Cyclase family protein</fullName>
    </submittedName>
</protein>
<name>A0A6G9I9A4_9GAMM</name>